<organism evidence="1">
    <name type="scientific">Lepeophtheirus salmonis</name>
    <name type="common">Salmon louse</name>
    <name type="synonym">Caligus salmonis</name>
    <dbReference type="NCBI Taxonomy" id="72036"/>
    <lineage>
        <taxon>Eukaryota</taxon>
        <taxon>Metazoa</taxon>
        <taxon>Ecdysozoa</taxon>
        <taxon>Arthropoda</taxon>
        <taxon>Crustacea</taxon>
        <taxon>Multicrustacea</taxon>
        <taxon>Hexanauplia</taxon>
        <taxon>Copepoda</taxon>
        <taxon>Siphonostomatoida</taxon>
        <taxon>Caligidae</taxon>
        <taxon>Lepeophtheirus</taxon>
    </lineage>
</organism>
<accession>A0A0K2V1Q1</accession>
<proteinExistence type="predicted"/>
<protein>
    <submittedName>
        <fullName evidence="1">Uncharacterized protein</fullName>
    </submittedName>
</protein>
<sequence>MVHAQINFDSTSYERNIRTCYLLLNDIIIQEVVLFCHKTAPFVVALFISQTTLIPHSFDFFPSLTRAYSNSTNQRSEH</sequence>
<evidence type="ECO:0000313" key="1">
    <source>
        <dbReference type="EMBL" id="CDW44428.1"/>
    </source>
</evidence>
<dbReference type="EMBL" id="HACA01027067">
    <property type="protein sequence ID" value="CDW44428.1"/>
    <property type="molecule type" value="Transcribed_RNA"/>
</dbReference>
<name>A0A0K2V1Q1_LEPSM</name>
<reference evidence="1" key="1">
    <citation type="submission" date="2014-05" db="EMBL/GenBank/DDBJ databases">
        <authorList>
            <person name="Chronopoulou M."/>
        </authorList>
    </citation>
    <scope>NUCLEOTIDE SEQUENCE</scope>
    <source>
        <tissue evidence="1">Whole organism</tissue>
    </source>
</reference>
<dbReference type="AlphaFoldDB" id="A0A0K2V1Q1"/>